<evidence type="ECO:0000313" key="6">
    <source>
        <dbReference type="EMBL" id="PKK62768.1"/>
    </source>
</evidence>
<dbReference type="PANTHER" id="PTHR12917:SF1">
    <property type="entry name" value="AT13091P"/>
    <property type="match status" value="1"/>
</dbReference>
<feature type="region of interest" description="Disordered" evidence="5">
    <location>
        <begin position="151"/>
        <end position="181"/>
    </location>
</feature>
<sequence>MTRSAKFAHQDVQSMTAMYCDTMIKGKRIPLIVNTGAAGSIVTCQLLNDLGIAIDRPSAIVMINVNREKKRPLGEVLDFQITVGGVTVPINMVVIDVESYSAIVGNDWLSKVQAQLNYKASTLLFTWQGREVEISVEYRIMPHERMIKQKEEEARIVESKEEKNEDDGDEEEKSDDEYEEKELEEKVYCCYQFESDSMDTLKQHRSSGLKKENNEKFQTEKARKEICGNEGKSLCLCGKARGYLEWVKFTPKDVDAILHEQQAIGCYYCKRQEIGKIRERSVALPFLHNEITDIFAGESKLPNVGELTETQWNEF</sequence>
<evidence type="ECO:0000256" key="2">
    <source>
        <dbReference type="ARBA" id="ARBA00022670"/>
    </source>
</evidence>
<protein>
    <submittedName>
        <fullName evidence="6">Uncharacterized protein</fullName>
    </submittedName>
</protein>
<dbReference type="EMBL" id="LLXL01001817">
    <property type="protein sequence ID" value="PKK62768.1"/>
    <property type="molecule type" value="Genomic_DNA"/>
</dbReference>
<dbReference type="Proteomes" id="UP000233469">
    <property type="component" value="Unassembled WGS sequence"/>
</dbReference>
<keyword evidence="4" id="KW-0378">Hydrolase</keyword>
<organism evidence="6 7">
    <name type="scientific">Rhizophagus irregularis</name>
    <dbReference type="NCBI Taxonomy" id="588596"/>
    <lineage>
        <taxon>Eukaryota</taxon>
        <taxon>Fungi</taxon>
        <taxon>Fungi incertae sedis</taxon>
        <taxon>Mucoromycota</taxon>
        <taxon>Glomeromycotina</taxon>
        <taxon>Glomeromycetes</taxon>
        <taxon>Glomerales</taxon>
        <taxon>Glomeraceae</taxon>
        <taxon>Rhizophagus</taxon>
    </lineage>
</organism>
<dbReference type="VEuPathDB" id="FungiDB:RhiirA1_404057"/>
<evidence type="ECO:0000256" key="5">
    <source>
        <dbReference type="SAM" id="MobiDB-lite"/>
    </source>
</evidence>
<keyword evidence="3" id="KW-0064">Aspartyl protease</keyword>
<dbReference type="Pfam" id="PF13975">
    <property type="entry name" value="gag-asp_proteas"/>
    <property type="match status" value="1"/>
</dbReference>
<feature type="compositionally biased region" description="Basic and acidic residues" evidence="5">
    <location>
        <begin position="151"/>
        <end position="163"/>
    </location>
</feature>
<name>A0A2N1MMD6_9GLOM</name>
<evidence type="ECO:0000313" key="7">
    <source>
        <dbReference type="Proteomes" id="UP000233469"/>
    </source>
</evidence>
<reference evidence="6 7" key="2">
    <citation type="submission" date="2017-10" db="EMBL/GenBank/DDBJ databases">
        <title>Extensive intraspecific genome diversity in a model arbuscular mycorrhizal fungus.</title>
        <authorList>
            <person name="Chen E.C.H."/>
            <person name="Morin E."/>
            <person name="Baudet D."/>
            <person name="Noel J."/>
            <person name="Ndikumana S."/>
            <person name="Charron P."/>
            <person name="St-Onge C."/>
            <person name="Giorgi J."/>
            <person name="Grigoriev I.V."/>
            <person name="Roux C."/>
            <person name="Martin F.M."/>
            <person name="Corradi N."/>
        </authorList>
    </citation>
    <scope>NUCLEOTIDE SEQUENCE [LARGE SCALE GENOMIC DNA]</scope>
    <source>
        <strain evidence="6 7">C2</strain>
    </source>
</reference>
<evidence type="ECO:0000256" key="3">
    <source>
        <dbReference type="ARBA" id="ARBA00022750"/>
    </source>
</evidence>
<dbReference type="PANTHER" id="PTHR12917">
    <property type="entry name" value="ASPARTYL PROTEASE DDI-RELATED"/>
    <property type="match status" value="1"/>
</dbReference>
<gene>
    <name evidence="6" type="ORF">RhiirC2_789871</name>
</gene>
<dbReference type="InterPro" id="IPR021109">
    <property type="entry name" value="Peptidase_aspartic_dom_sf"/>
</dbReference>
<feature type="compositionally biased region" description="Acidic residues" evidence="5">
    <location>
        <begin position="164"/>
        <end position="181"/>
    </location>
</feature>
<accession>A0A2N1MMD6</accession>
<dbReference type="GO" id="GO:0004190">
    <property type="term" value="F:aspartic-type endopeptidase activity"/>
    <property type="evidence" value="ECO:0007669"/>
    <property type="project" value="UniProtKB-KW"/>
</dbReference>
<dbReference type="CDD" id="cd00303">
    <property type="entry name" value="retropepsin_like"/>
    <property type="match status" value="1"/>
</dbReference>
<keyword evidence="2" id="KW-0645">Protease</keyword>
<reference evidence="6 7" key="1">
    <citation type="submission" date="2016-04" db="EMBL/GenBank/DDBJ databases">
        <title>Genome analyses suggest a sexual origin of heterokaryosis in a supposedly ancient asexual fungus.</title>
        <authorList>
            <person name="Ropars J."/>
            <person name="Sedzielewska K."/>
            <person name="Noel J."/>
            <person name="Charron P."/>
            <person name="Farinelli L."/>
            <person name="Marton T."/>
            <person name="Kruger M."/>
            <person name="Pelin A."/>
            <person name="Brachmann A."/>
            <person name="Corradi N."/>
        </authorList>
    </citation>
    <scope>NUCLEOTIDE SEQUENCE [LARGE SCALE GENOMIC DNA]</scope>
    <source>
        <strain evidence="6 7">C2</strain>
    </source>
</reference>
<dbReference type="SUPFAM" id="SSF50630">
    <property type="entry name" value="Acid proteases"/>
    <property type="match status" value="1"/>
</dbReference>
<comment type="similarity">
    <text evidence="1">Belongs to the DDI1 family.</text>
</comment>
<dbReference type="Gene3D" id="2.40.70.10">
    <property type="entry name" value="Acid Proteases"/>
    <property type="match status" value="1"/>
</dbReference>
<evidence type="ECO:0000256" key="1">
    <source>
        <dbReference type="ARBA" id="ARBA00009136"/>
    </source>
</evidence>
<dbReference type="GO" id="GO:0006508">
    <property type="term" value="P:proteolysis"/>
    <property type="evidence" value="ECO:0007669"/>
    <property type="project" value="UniProtKB-KW"/>
</dbReference>
<dbReference type="AlphaFoldDB" id="A0A2N1MMD6"/>
<evidence type="ECO:0000256" key="4">
    <source>
        <dbReference type="ARBA" id="ARBA00022801"/>
    </source>
</evidence>
<dbReference type="VEuPathDB" id="FungiDB:FUN_010743"/>
<comment type="caution">
    <text evidence="6">The sequence shown here is derived from an EMBL/GenBank/DDBJ whole genome shotgun (WGS) entry which is preliminary data.</text>
</comment>
<proteinExistence type="inferred from homology"/>